<evidence type="ECO:0000256" key="3">
    <source>
        <dbReference type="SAM" id="SignalP"/>
    </source>
</evidence>
<evidence type="ECO:0008006" key="6">
    <source>
        <dbReference type="Google" id="ProtNLM"/>
    </source>
</evidence>
<evidence type="ECO:0000256" key="1">
    <source>
        <dbReference type="PROSITE-ProRule" id="PRU00339"/>
    </source>
</evidence>
<feature type="chain" id="PRO_5046488998" description="PEGA domain-containing protein" evidence="3">
    <location>
        <begin position="38"/>
        <end position="334"/>
    </location>
</feature>
<sequence>MSRTSSTLRRRTKRIARIATPVLVLALLSPLSRPAWAEDRAAAEALFKEGRELMAAGNYDLACPKFERSRALDPGIGTAFNLAMCYEAQGRIASAWSTYGEVVAATQASGQPERERVARARAKALEPRIAYLTIVVAQPAPSTEPVSPRSVYLDGNLVNTAQWGVPIPTDPGAHEIVASAMGRDEFRRTVHVQHEGQRTEIIISDLPPEKTATAPSASPPAKRPISFARAPAPEPPTRPVAVPLVVGAVGLAALGIGAYFGVRSISQNGDADPNCAGNVCDDKGYELRQSAITSGNVSTVFVSIGAVAVVSAIGLWLFLPSKPPPSPKHMALQW</sequence>
<dbReference type="PROSITE" id="PS50005">
    <property type="entry name" value="TPR"/>
    <property type="match status" value="1"/>
</dbReference>
<dbReference type="Gene3D" id="1.25.40.10">
    <property type="entry name" value="Tetratricopeptide repeat domain"/>
    <property type="match status" value="1"/>
</dbReference>
<keyword evidence="2" id="KW-1133">Transmembrane helix</keyword>
<dbReference type="InterPro" id="IPR019734">
    <property type="entry name" value="TPR_rpt"/>
</dbReference>
<organism evidence="4 5">
    <name type="scientific">Pendulispora albinea</name>
    <dbReference type="NCBI Taxonomy" id="2741071"/>
    <lineage>
        <taxon>Bacteria</taxon>
        <taxon>Pseudomonadati</taxon>
        <taxon>Myxococcota</taxon>
        <taxon>Myxococcia</taxon>
        <taxon>Myxococcales</taxon>
        <taxon>Sorangiineae</taxon>
        <taxon>Pendulisporaceae</taxon>
        <taxon>Pendulispora</taxon>
    </lineage>
</organism>
<evidence type="ECO:0000256" key="2">
    <source>
        <dbReference type="SAM" id="Phobius"/>
    </source>
</evidence>
<keyword evidence="2" id="KW-0812">Transmembrane</keyword>
<accession>A0ABZ2LW00</accession>
<feature type="signal peptide" evidence="3">
    <location>
        <begin position="1"/>
        <end position="37"/>
    </location>
</feature>
<gene>
    <name evidence="4" type="ORF">LZC94_38945</name>
</gene>
<keyword evidence="3" id="KW-0732">Signal</keyword>
<reference evidence="4 5" key="1">
    <citation type="submission" date="2021-12" db="EMBL/GenBank/DDBJ databases">
        <title>Discovery of the Pendulisporaceae a myxobacterial family with distinct sporulation behavior and unique specialized metabolism.</title>
        <authorList>
            <person name="Garcia R."/>
            <person name="Popoff A."/>
            <person name="Bader C.D."/>
            <person name="Loehr J."/>
            <person name="Walesch S."/>
            <person name="Walt C."/>
            <person name="Boldt J."/>
            <person name="Bunk B."/>
            <person name="Haeckl F.J.F.P.J."/>
            <person name="Gunesch A.P."/>
            <person name="Birkelbach J."/>
            <person name="Nuebel U."/>
            <person name="Pietschmann T."/>
            <person name="Bach T."/>
            <person name="Mueller R."/>
        </authorList>
    </citation>
    <scope>NUCLEOTIDE SEQUENCE [LARGE SCALE GENOMIC DNA]</scope>
    <source>
        <strain evidence="4 5">MSr11954</strain>
    </source>
</reference>
<proteinExistence type="predicted"/>
<dbReference type="SUPFAM" id="SSF48452">
    <property type="entry name" value="TPR-like"/>
    <property type="match status" value="1"/>
</dbReference>
<name>A0ABZ2LW00_9BACT</name>
<feature type="repeat" description="TPR" evidence="1">
    <location>
        <begin position="43"/>
        <end position="76"/>
    </location>
</feature>
<evidence type="ECO:0000313" key="5">
    <source>
        <dbReference type="Proteomes" id="UP001370348"/>
    </source>
</evidence>
<keyword evidence="2" id="KW-0472">Membrane</keyword>
<dbReference type="EMBL" id="CP089984">
    <property type="protein sequence ID" value="WXB13799.1"/>
    <property type="molecule type" value="Genomic_DNA"/>
</dbReference>
<keyword evidence="5" id="KW-1185">Reference proteome</keyword>
<dbReference type="InterPro" id="IPR011990">
    <property type="entry name" value="TPR-like_helical_dom_sf"/>
</dbReference>
<dbReference type="RefSeq" id="WP_394823415.1">
    <property type="nucleotide sequence ID" value="NZ_CP089984.1"/>
</dbReference>
<protein>
    <recommendedName>
        <fullName evidence="6">PEGA domain-containing protein</fullName>
    </recommendedName>
</protein>
<feature type="transmembrane region" description="Helical" evidence="2">
    <location>
        <begin position="240"/>
        <end position="262"/>
    </location>
</feature>
<feature type="transmembrane region" description="Helical" evidence="2">
    <location>
        <begin position="297"/>
        <end position="319"/>
    </location>
</feature>
<dbReference type="Proteomes" id="UP001370348">
    <property type="component" value="Chromosome"/>
</dbReference>
<evidence type="ECO:0000313" key="4">
    <source>
        <dbReference type="EMBL" id="WXB13799.1"/>
    </source>
</evidence>
<keyword evidence="1" id="KW-0802">TPR repeat</keyword>